<dbReference type="GO" id="GO:0003949">
    <property type="term" value="F:1-(5-phosphoribosyl)-5-[(5-phosphoribosylamino)methylideneamino]imidazole-4-carboxamide isomerase activity"/>
    <property type="evidence" value="ECO:0007669"/>
    <property type="project" value="InterPro"/>
</dbReference>
<dbReference type="InterPro" id="IPR044524">
    <property type="entry name" value="Isoase_HisA-like"/>
</dbReference>
<dbReference type="GO" id="GO:0005737">
    <property type="term" value="C:cytoplasm"/>
    <property type="evidence" value="ECO:0007669"/>
    <property type="project" value="TreeGrafter"/>
</dbReference>
<proteinExistence type="inferred from homology"/>
<evidence type="ECO:0000256" key="4">
    <source>
        <dbReference type="ARBA" id="ARBA00023235"/>
    </source>
</evidence>
<protein>
    <submittedName>
        <fullName evidence="7">Phosphoribosylformimino-5-aminoimidazole carboxamide ribotide isomerase</fullName>
    </submittedName>
</protein>
<name>A0A923RVD3_9FIRM</name>
<evidence type="ECO:0000256" key="2">
    <source>
        <dbReference type="ARBA" id="ARBA00022605"/>
    </source>
</evidence>
<dbReference type="PANTHER" id="PTHR43090">
    <property type="entry name" value="1-(5-PHOSPHORIBOSYL)-5-[(5-PHOSPHORIBOSYLAMINO)METHYLIDENEAMINO] IMIDAZOLE-4-CARBOXAMIDE ISOMERASE"/>
    <property type="match status" value="1"/>
</dbReference>
<gene>
    <name evidence="7" type="primary">hisA</name>
    <name evidence="7" type="ORF">H8S17_07900</name>
</gene>
<keyword evidence="3 6" id="KW-0368">Histidine biosynthesis</keyword>
<comment type="caution">
    <text evidence="7">The sequence shown here is derived from an EMBL/GenBank/DDBJ whole genome shotgun (WGS) entry which is preliminary data.</text>
</comment>
<accession>A0A923RVD3</accession>
<dbReference type="PANTHER" id="PTHR43090:SF2">
    <property type="entry name" value="1-(5-PHOSPHORIBOSYL)-5-[(5-PHOSPHORIBOSYLAMINO)METHYLIDENEAMINO] IMIDAZOLE-4-CARBOXAMIDE ISOMERASE"/>
    <property type="match status" value="1"/>
</dbReference>
<evidence type="ECO:0000256" key="5">
    <source>
        <dbReference type="ARBA" id="ARBA00029440"/>
    </source>
</evidence>
<comment type="similarity">
    <text evidence="1 6">Belongs to the HisA/HisF family.</text>
</comment>
<dbReference type="Proteomes" id="UP000606720">
    <property type="component" value="Unassembled WGS sequence"/>
</dbReference>
<reference evidence="7" key="1">
    <citation type="submission" date="2020-08" db="EMBL/GenBank/DDBJ databases">
        <title>Genome public.</title>
        <authorList>
            <person name="Liu C."/>
            <person name="Sun Q."/>
        </authorList>
    </citation>
    <scope>NUCLEOTIDE SEQUENCE</scope>
    <source>
        <strain evidence="7">BX1005</strain>
    </source>
</reference>
<dbReference type="InterPro" id="IPR011060">
    <property type="entry name" value="RibuloseP-bd_barrel"/>
</dbReference>
<dbReference type="Gene3D" id="3.20.20.70">
    <property type="entry name" value="Aldolase class I"/>
    <property type="match status" value="1"/>
</dbReference>
<dbReference type="GO" id="GO:0000105">
    <property type="term" value="P:L-histidine biosynthetic process"/>
    <property type="evidence" value="ECO:0007669"/>
    <property type="project" value="UniProtKB-KW"/>
</dbReference>
<dbReference type="EMBL" id="JACOPH010000005">
    <property type="protein sequence ID" value="MBC5714129.1"/>
    <property type="molecule type" value="Genomic_DNA"/>
</dbReference>
<evidence type="ECO:0000256" key="6">
    <source>
        <dbReference type="RuleBase" id="RU003657"/>
    </source>
</evidence>
<keyword evidence="8" id="KW-1185">Reference proteome</keyword>
<dbReference type="NCBIfam" id="TIGR02129">
    <property type="entry name" value="hisA_euk"/>
    <property type="match status" value="1"/>
</dbReference>
<dbReference type="InterPro" id="IPR013785">
    <property type="entry name" value="Aldolase_TIM"/>
</dbReference>
<evidence type="ECO:0000256" key="1">
    <source>
        <dbReference type="ARBA" id="ARBA00009667"/>
    </source>
</evidence>
<dbReference type="CDD" id="cd04723">
    <property type="entry name" value="HisA_HisF"/>
    <property type="match status" value="1"/>
</dbReference>
<keyword evidence="2 6" id="KW-0028">Amino-acid biosynthesis</keyword>
<dbReference type="GO" id="GO:0000162">
    <property type="term" value="P:L-tryptophan biosynthetic process"/>
    <property type="evidence" value="ECO:0007669"/>
    <property type="project" value="TreeGrafter"/>
</dbReference>
<dbReference type="InterPro" id="IPR011858">
    <property type="entry name" value="His6/HISN3"/>
</dbReference>
<organism evidence="7 8">
    <name type="scientific">Roseburia zhanii</name>
    <dbReference type="NCBI Taxonomy" id="2763064"/>
    <lineage>
        <taxon>Bacteria</taxon>
        <taxon>Bacillati</taxon>
        <taxon>Bacillota</taxon>
        <taxon>Clostridia</taxon>
        <taxon>Lachnospirales</taxon>
        <taxon>Lachnospiraceae</taxon>
        <taxon>Roseburia</taxon>
    </lineage>
</organism>
<dbReference type="RefSeq" id="WP_186866879.1">
    <property type="nucleotide sequence ID" value="NZ_JACOPH010000005.1"/>
</dbReference>
<comment type="pathway">
    <text evidence="5">Amino-acid biosynthesis.</text>
</comment>
<sequence length="259" mass="28438">MEFRPCIDIHNGKVKQIVGSSLKDAGDQAEENFVSTQDAAFYADFYKKDGISGGHIILLNPAGSGYYEATKQQAFAALLAYPGGLQVGGGIHADNAEEFLQKGASHVIVTSYVFSDGRVNYRNLEQLQHRVGREHLVLDLSCRKKEDGGYYIVTDRWQKFTDEKVTHDLLDHLMGYADEFLIHAVDVEGKASGIETGLVSLLGTWGKIPVTYAGGVGSFEDLALLKEKGEDHLNVTIGSALDLFGGNMEYRKVLDFVRS</sequence>
<evidence type="ECO:0000256" key="3">
    <source>
        <dbReference type="ARBA" id="ARBA00023102"/>
    </source>
</evidence>
<dbReference type="SUPFAM" id="SSF51366">
    <property type="entry name" value="Ribulose-phoshate binding barrel"/>
    <property type="match status" value="1"/>
</dbReference>
<dbReference type="Pfam" id="PF00977">
    <property type="entry name" value="His_biosynth"/>
    <property type="match status" value="1"/>
</dbReference>
<dbReference type="AlphaFoldDB" id="A0A923RVD3"/>
<evidence type="ECO:0000313" key="8">
    <source>
        <dbReference type="Proteomes" id="UP000606720"/>
    </source>
</evidence>
<evidence type="ECO:0000313" key="7">
    <source>
        <dbReference type="EMBL" id="MBC5714129.1"/>
    </source>
</evidence>
<dbReference type="InterPro" id="IPR006062">
    <property type="entry name" value="His_biosynth"/>
</dbReference>
<keyword evidence="4 7" id="KW-0413">Isomerase</keyword>